<evidence type="ECO:0000313" key="1">
    <source>
        <dbReference type="EMBL" id="KAG8003790.1"/>
    </source>
</evidence>
<dbReference type="Proteomes" id="UP000805704">
    <property type="component" value="Chromosome 3"/>
</dbReference>
<comment type="caution">
    <text evidence="1">The sequence shown here is derived from an EMBL/GenBank/DDBJ whole genome shotgun (WGS) entry which is preliminary data.</text>
</comment>
<name>A0ACB7EP13_NIBAL</name>
<reference evidence="1" key="1">
    <citation type="submission" date="2020-04" db="EMBL/GenBank/DDBJ databases">
        <title>A chromosome-scale assembly and high-density genetic map of the yellow drum (Nibea albiflora) genome.</title>
        <authorList>
            <person name="Xu D."/>
            <person name="Zhang W."/>
            <person name="Chen R."/>
            <person name="Tan P."/>
            <person name="Wang L."/>
            <person name="Song H."/>
            <person name="Tian L."/>
            <person name="Zhu Q."/>
            <person name="Wang B."/>
        </authorList>
    </citation>
    <scope>NUCLEOTIDE SEQUENCE</scope>
    <source>
        <strain evidence="1">ZJHYS-2018</strain>
    </source>
</reference>
<gene>
    <name evidence="1" type="primary">TRAPPC11</name>
    <name evidence="1" type="ORF">GBF38_007768</name>
</gene>
<evidence type="ECO:0000313" key="2">
    <source>
        <dbReference type="Proteomes" id="UP000805704"/>
    </source>
</evidence>
<accession>A0ACB7EP13</accession>
<protein>
    <submittedName>
        <fullName evidence="1">Trafficking protein particle complex subunit 11</fullName>
    </submittedName>
</protein>
<proteinExistence type="predicted"/>
<sequence>MAGSQWELPPELCCRPMAFVALTGLDVVYNAVHRAIWDAFCANRRADRVPISFKVLPGDHEYPKCRTKRTSYEWYIPKGILKTGWMNKHLNLVPALVVLFYELDWDDPQWKEKQSECATKVEIVRTSLQGRNTKVAVVLIQKKTPLPPGEDLVASERAAALCNACDLSGKSLFVLPHTDHLVGYIIRLENAFYEHAQTYYYTEIRRVKSHKEFLNKTTHQLLFVRHQFKIAFFSELKQDTQNALKYYRTAYSLVHELRAHETNMLEIKTMAGFINYKICRLCFQHNTPLDAIAQFRKHIDLCKKKIGSAELAFEHAAWMSKQFQSFGELFDEAIKLGLTAIQTQNPGFYYQQAACYSQDRKQQAQQLCQAGMSYPSPEPLETQSGALDFYGQRPWRQGHQSIDPPDAEKEKTGILALQIKERDVPHSELIIALLSNAVAQFKKYKCPRMKSHLMVQMGEEYYHAKDYTKALKRANVLSPRLLASTLKEDQKSRIEKNLIKVLMNEVPDAEPECDSSSVSAARSLWSDRMALAGSNELTLEVQDYIPFIQCKAKFQSPSFHVDQPIQLQVFLRADCPHPLSFNKLAVSLSNQVMLGGDSGRCVFVNWRGAGGDAASTHEALQASRSSRRWGRSMEARQELDWDSLTIQHSTMIISRVPKISVQLRHQPPALNNEMYCISLTVQSHEEGVAKDVKLTAGLKPGQDANLGQTTHVTLDGSKLEKCVYVKCVSTGPRVFLFHVAYSMDTTVEGRQIVCKCHKDETVTIETVVPFEVSVKFVSTKLLTMTSNTAQLQSQLQEVVLQTGESASECFCLRCPPLTNSNSTVATGQQSSSADSPLIQTTVTLPHVILESVPLYIHAGQSSEHTHQVHRTRNDMVLCANVSALPVDLPSFGRVRESLSVRYHIENRTALVQEVEMAVEPSDAFMFSGLKQMAAEEEIQRLKSQLREREEQVHQAAQAGLDLLNQQMELQNRLDEQRVEMTNALEVLEQDKYSLQKEVALKTRMLESLQSDYDCVKNQQRRQLQEKQEHLERSHSTAVNELNNKMLRLQSALEESQLNEKQLKHKLEVQTETLNNKMEELRALNEHTQSSMTSEMMEVQMKIMELENVKEELEQALQDSQYREQQLELTNSSLQRHLERITEEKEEREKEAVSWFNALEKSREANRDLQIQLDQVLQEAQDPNSRGNSLFAELEDKRAEMEKQLISMKVQYQSLQKQHAFSKQQLQRMKVQIATLMQLQGSRADPAQLERLQSMLSEKNGEIQSLMTKLQRLEKVEMMLKSQPANPAPAESCDGQDETYYTDLLKMKLNNTVKDAERLGDELSLQRMKSLSESQRALELERKLFSSERMLKQAQSDKIKLQLRVEELQHKYEPKDTKKNLLQKRKKEKLPVDITPSEETTIDKGERVVAVEMDVTNTKPEAPAVHTSPPAEAENTTQAVCSGGMEENLQQNKREDRRKKRAVEVIHVNSNSSMENQCAQQ</sequence>
<keyword evidence="2" id="KW-1185">Reference proteome</keyword>
<dbReference type="EMBL" id="CM024791">
    <property type="protein sequence ID" value="KAG8003790.1"/>
    <property type="molecule type" value="Genomic_DNA"/>
</dbReference>
<organism evidence="1 2">
    <name type="scientific">Nibea albiflora</name>
    <name type="common">Yellow drum</name>
    <name type="synonym">Corvina albiflora</name>
    <dbReference type="NCBI Taxonomy" id="240163"/>
    <lineage>
        <taxon>Eukaryota</taxon>
        <taxon>Metazoa</taxon>
        <taxon>Chordata</taxon>
        <taxon>Craniata</taxon>
        <taxon>Vertebrata</taxon>
        <taxon>Euteleostomi</taxon>
        <taxon>Actinopterygii</taxon>
        <taxon>Neopterygii</taxon>
        <taxon>Teleostei</taxon>
        <taxon>Neoteleostei</taxon>
        <taxon>Acanthomorphata</taxon>
        <taxon>Eupercaria</taxon>
        <taxon>Sciaenidae</taxon>
        <taxon>Nibea</taxon>
    </lineage>
</organism>